<dbReference type="Gene3D" id="3.90.1530.10">
    <property type="entry name" value="Conserved hypothetical protein from pyrococcus furiosus pfu- 392566-001, ParB domain"/>
    <property type="match status" value="1"/>
</dbReference>
<dbReference type="InterPro" id="IPR003115">
    <property type="entry name" value="ParB_N"/>
</dbReference>
<dbReference type="Pfam" id="PF02195">
    <property type="entry name" value="ParB_N"/>
    <property type="match status" value="1"/>
</dbReference>
<reference evidence="2 3" key="1">
    <citation type="submission" date="2015-08" db="EMBL/GenBank/DDBJ databases">
        <authorList>
            <person name="London S.C."/>
            <person name="Barrett N.A."/>
            <person name="Buerkert T.R."/>
            <person name="Cautela J.A."/>
            <person name="Egan M.S."/>
            <person name="Erb J.E."/>
            <person name="Garrigan K.E."/>
            <person name="Hagan D.J."/>
            <person name="Hartwell M.C."/>
            <person name="Hyduchak K.M."/>
            <person name="Jacob A.E."/>
            <person name="Lamey M.E."/>
            <person name="Lindemann J.M."/>
            <person name="Martynyuk T."/>
            <person name="Mele F.E."/>
            <person name="Menninger J.E."/>
            <person name="Nabua C.T."/>
            <person name="Napoli C.K."/>
            <person name="Santiago L.M."/>
            <person name="Sweetman A.T."/>
            <person name="Weinstein J.L."/>
            <person name="Denigris D.M."/>
            <person name="King-Smith C."/>
            <person name="Lee-Soety J.Y."/>
            <person name="Delesalle V.A."/>
            <person name="Bradley K.W."/>
            <person name="Asai D.J."/>
            <person name="Bowman C.A."/>
            <person name="Russell D.A."/>
            <person name="Pope W.H."/>
            <person name="Jacobs-Sera D."/>
            <person name="Hendrix R.W."/>
            <person name="Hatfull G.F."/>
        </authorList>
    </citation>
    <scope>NUCLEOTIDE SEQUENCE [LARGE SCALE GENOMIC DNA]</scope>
</reference>
<dbReference type="PANTHER" id="PTHR33375:SF1">
    <property type="entry name" value="CHROMOSOME-PARTITIONING PROTEIN PARB-RELATED"/>
    <property type="match status" value="1"/>
</dbReference>
<dbReference type="Proteomes" id="UP000226267">
    <property type="component" value="Segment"/>
</dbReference>
<dbReference type="PANTHER" id="PTHR33375">
    <property type="entry name" value="CHROMOSOME-PARTITIONING PROTEIN PARB-RELATED"/>
    <property type="match status" value="1"/>
</dbReference>
<evidence type="ECO:0000259" key="1">
    <source>
        <dbReference type="SMART" id="SM00470"/>
    </source>
</evidence>
<dbReference type="InterPro" id="IPR050336">
    <property type="entry name" value="Chromosome_partition/occlusion"/>
</dbReference>
<dbReference type="SMART" id="SM00470">
    <property type="entry name" value="ParB"/>
    <property type="match status" value="1"/>
</dbReference>
<accession>A0A0M4S554</accession>
<organism evidence="2 3">
    <name type="scientific">Arthrobacter phage Brent</name>
    <dbReference type="NCBI Taxonomy" id="1701798"/>
    <lineage>
        <taxon>Viruses</taxon>
        <taxon>Duplodnaviria</taxon>
        <taxon>Heunggongvirae</taxon>
        <taxon>Uroviricota</taxon>
        <taxon>Caudoviricetes</taxon>
        <taxon>Berryhillviridae</taxon>
        <taxon>Jawnskivirus</taxon>
        <taxon>Jawnskivirus brent</taxon>
        <taxon>Marthavirus brent</taxon>
    </lineage>
</organism>
<protein>
    <submittedName>
        <fullName evidence="2">DNA binding protein</fullName>
    </submittedName>
</protein>
<dbReference type="OrthoDB" id="10166at10239"/>
<proteinExistence type="predicted"/>
<keyword evidence="3" id="KW-1185">Reference proteome</keyword>
<feature type="domain" description="ParB-like N-terminal" evidence="1">
    <location>
        <begin position="32"/>
        <end position="116"/>
    </location>
</feature>
<dbReference type="InterPro" id="IPR036086">
    <property type="entry name" value="ParB/Sulfiredoxin_sf"/>
</dbReference>
<dbReference type="GO" id="GO:0007059">
    <property type="term" value="P:chromosome segregation"/>
    <property type="evidence" value="ECO:0007669"/>
    <property type="project" value="TreeGrafter"/>
</dbReference>
<gene>
    <name evidence="2" type="ORF">SEA_BRENT_66</name>
</gene>
<evidence type="ECO:0000313" key="2">
    <source>
        <dbReference type="EMBL" id="ALF01277.1"/>
    </source>
</evidence>
<evidence type="ECO:0000313" key="3">
    <source>
        <dbReference type="Proteomes" id="UP000226267"/>
    </source>
</evidence>
<sequence>MSAEIMTAAQLSERKPGAGSLQPIPQHRLSIEYVSKDAISLYPGNARRGDIDRIAKSIRINGFYQPIVVQRSTGYIIVGNHRYRAATEECGMLELPVSYVDITDAAALKIALADNKTGDEADYDNDALILLFEALGDDIEGSGWEQSEIDAITEALDEATPEPEEDEGPRVVMVTDCPNCGHTFEPETRIED</sequence>
<name>A0A0M4S554_9CAUD</name>
<dbReference type="EMBL" id="KT365401">
    <property type="protein sequence ID" value="ALF01277.1"/>
    <property type="molecule type" value="Genomic_DNA"/>
</dbReference>
<dbReference type="SUPFAM" id="SSF110849">
    <property type="entry name" value="ParB/Sulfiredoxin"/>
    <property type="match status" value="1"/>
</dbReference>